<evidence type="ECO:0000313" key="3">
    <source>
        <dbReference type="Proteomes" id="UP000031364"/>
    </source>
</evidence>
<accession>A0ABR4ZDN6</accession>
<gene>
    <name evidence="2" type="ORF">FG87_20675</name>
</gene>
<protein>
    <submittedName>
        <fullName evidence="2">Uncharacterized protein</fullName>
    </submittedName>
</protein>
<sequence length="82" mass="9099">MRIRFDGADLLGGSENPGLQLVQDQMRHKPVISCGGRERSFDMSHPVMGSQAGRNVGHSRSVQGKRVEVEQCRQNVEARVPQ</sequence>
<dbReference type="Proteomes" id="UP000031364">
    <property type="component" value="Unassembled WGS sequence"/>
</dbReference>
<keyword evidence="3" id="KW-1185">Reference proteome</keyword>
<name>A0ABR4ZDN6_9NOCA</name>
<feature type="region of interest" description="Disordered" evidence="1">
    <location>
        <begin position="1"/>
        <end position="67"/>
    </location>
</feature>
<organism evidence="2 3">
    <name type="scientific">Nocardia vulneris</name>
    <dbReference type="NCBI Taxonomy" id="1141657"/>
    <lineage>
        <taxon>Bacteria</taxon>
        <taxon>Bacillati</taxon>
        <taxon>Actinomycetota</taxon>
        <taxon>Actinomycetes</taxon>
        <taxon>Mycobacteriales</taxon>
        <taxon>Nocardiaceae</taxon>
        <taxon>Nocardia</taxon>
    </lineage>
</organism>
<proteinExistence type="predicted"/>
<evidence type="ECO:0000256" key="1">
    <source>
        <dbReference type="SAM" id="MobiDB-lite"/>
    </source>
</evidence>
<dbReference type="EMBL" id="JNFP01000024">
    <property type="protein sequence ID" value="KIA63269.1"/>
    <property type="molecule type" value="Genomic_DNA"/>
</dbReference>
<evidence type="ECO:0000313" key="2">
    <source>
        <dbReference type="EMBL" id="KIA63269.1"/>
    </source>
</evidence>
<reference evidence="2 3" key="1">
    <citation type="journal article" date="2014" name="Int. J. Syst. Evol. Microbiol.">
        <title>Nocardia vulneris sp. nov., isolated from wounds of human patients in North America.</title>
        <authorList>
            <person name="Lasker B.A."/>
            <person name="Bell M."/>
            <person name="Klenk H.P."/>
            <person name="Sproer C."/>
            <person name="Schumann C."/>
            <person name="Schumann P."/>
            <person name="Brown J.M."/>
        </authorList>
    </citation>
    <scope>NUCLEOTIDE SEQUENCE [LARGE SCALE GENOMIC DNA]</scope>
    <source>
        <strain evidence="2 3">W9851</strain>
    </source>
</reference>
<comment type="caution">
    <text evidence="2">The sequence shown here is derived from an EMBL/GenBank/DDBJ whole genome shotgun (WGS) entry which is preliminary data.</text>
</comment>